<proteinExistence type="predicted"/>
<dbReference type="RefSeq" id="WP_188803673.1">
    <property type="nucleotide sequence ID" value="NZ_BMLQ01000001.1"/>
</dbReference>
<dbReference type="PANTHER" id="PTHR35340:SF5">
    <property type="entry name" value="ASST-DOMAIN-CONTAINING PROTEIN"/>
    <property type="match status" value="1"/>
</dbReference>
<reference evidence="4" key="1">
    <citation type="journal article" date="2019" name="Int. J. Syst. Evol. Microbiol.">
        <title>The Global Catalogue of Microorganisms (GCM) 10K type strain sequencing project: providing services to taxonomists for standard genome sequencing and annotation.</title>
        <authorList>
            <consortium name="The Broad Institute Genomics Platform"/>
            <consortium name="The Broad Institute Genome Sequencing Center for Infectious Disease"/>
            <person name="Wu L."/>
            <person name="Ma J."/>
        </authorList>
    </citation>
    <scope>NUCLEOTIDE SEQUENCE [LARGE SCALE GENOMIC DNA]</scope>
    <source>
        <strain evidence="4">CGMCC 1.7064</strain>
    </source>
</reference>
<keyword evidence="2" id="KW-0732">Signal</keyword>
<dbReference type="InterPro" id="IPR011047">
    <property type="entry name" value="Quinoprotein_ADH-like_sf"/>
</dbReference>
<dbReference type="InterPro" id="IPR053143">
    <property type="entry name" value="Arylsulfate_ST"/>
</dbReference>
<evidence type="ECO:0000313" key="4">
    <source>
        <dbReference type="Proteomes" id="UP000642509"/>
    </source>
</evidence>
<gene>
    <name evidence="3" type="ORF">GCM10010977_04010</name>
</gene>
<dbReference type="PANTHER" id="PTHR35340">
    <property type="entry name" value="PQQ ENZYME REPEAT PROTEIN-RELATED"/>
    <property type="match status" value="1"/>
</dbReference>
<feature type="signal peptide" evidence="2">
    <location>
        <begin position="1"/>
        <end position="19"/>
    </location>
</feature>
<feature type="compositionally biased region" description="Acidic residues" evidence="1">
    <location>
        <begin position="235"/>
        <end position="251"/>
    </location>
</feature>
<evidence type="ECO:0000313" key="3">
    <source>
        <dbReference type="EMBL" id="GGO40921.1"/>
    </source>
</evidence>
<dbReference type="Pfam" id="PF14269">
    <property type="entry name" value="Arylsulfotran_2"/>
    <property type="match status" value="1"/>
</dbReference>
<dbReference type="InterPro" id="IPR039535">
    <property type="entry name" value="ASST-like"/>
</dbReference>
<evidence type="ECO:0000256" key="1">
    <source>
        <dbReference type="SAM" id="MobiDB-lite"/>
    </source>
</evidence>
<dbReference type="Proteomes" id="UP000642509">
    <property type="component" value="Unassembled WGS sequence"/>
</dbReference>
<keyword evidence="4" id="KW-1185">Reference proteome</keyword>
<evidence type="ECO:0008006" key="5">
    <source>
        <dbReference type="Google" id="ProtNLM"/>
    </source>
</evidence>
<accession>A0ABQ2LNK8</accession>
<organism evidence="3 4">
    <name type="scientific">Citricoccus zhacaiensis</name>
    <dbReference type="NCBI Taxonomy" id="489142"/>
    <lineage>
        <taxon>Bacteria</taxon>
        <taxon>Bacillati</taxon>
        <taxon>Actinomycetota</taxon>
        <taxon>Actinomycetes</taxon>
        <taxon>Micrococcales</taxon>
        <taxon>Micrococcaceae</taxon>
        <taxon>Citricoccus</taxon>
    </lineage>
</organism>
<evidence type="ECO:0000256" key="2">
    <source>
        <dbReference type="SAM" id="SignalP"/>
    </source>
</evidence>
<dbReference type="EMBL" id="BMLQ01000001">
    <property type="protein sequence ID" value="GGO40921.1"/>
    <property type="molecule type" value="Genomic_DNA"/>
</dbReference>
<name>A0ABQ2LNK8_9MICC</name>
<feature type="chain" id="PRO_5045081474" description="ArsR family transcriptional regulator" evidence="2">
    <location>
        <begin position="20"/>
        <end position="541"/>
    </location>
</feature>
<sequence>MLAASAMLTVALAVSACTADGGGGAAAGKQPIPHQSFASRPDLKPPVVEITPGPAWSAEYEQSEEFTFLTPNYGSKTPSDGAVILDARGELVWMSPAEDDDPEDNPFDLRVQEYQGEPVLTVYEGTSDGGMGDGEIIVLDQSYEEIARVTTGGSLGPGQADFHDTTITPEDTMLIAAYVPAPADLRDVGGPEDGHIQDAVVQEVDIATGDVLFEWSAIGHVPLTETLLDFDDEQAELEKEAEEAEESEQADSSEASDSQTGPPELGTEEHPFDYFHINSVTEDDDGSLLVSARHTNAVYKLDRATGAVEWTLGGSASDFEMGEGADFTWQHDAHRSPDGTLTLLDNHSHGGSDDESSRGLRLALDGDAMTAEVATEYLPPADRVASSMANVQQLANGNMLIGWGARPHYSEYTPGGELIYDVCHGDECREDEFEGGGGSYRAYKFAWEGRPASDPDVVVQDGGEEYDGGPVAFVSWNGATEVTRWRLMAGEDEGSATEQAVVDREGFETAIPVPDAAAELPYAVVEALDAEGTVLGTAQAR</sequence>
<feature type="region of interest" description="Disordered" evidence="1">
    <location>
        <begin position="22"/>
        <end position="44"/>
    </location>
</feature>
<feature type="region of interest" description="Disordered" evidence="1">
    <location>
        <begin position="235"/>
        <end position="270"/>
    </location>
</feature>
<protein>
    <recommendedName>
        <fullName evidence="5">ArsR family transcriptional regulator</fullName>
    </recommendedName>
</protein>
<comment type="caution">
    <text evidence="3">The sequence shown here is derived from an EMBL/GenBank/DDBJ whole genome shotgun (WGS) entry which is preliminary data.</text>
</comment>
<dbReference type="SUPFAM" id="SSF50998">
    <property type="entry name" value="Quinoprotein alcohol dehydrogenase-like"/>
    <property type="match status" value="1"/>
</dbReference>